<comment type="caution">
    <text evidence="2">The sequence shown here is derived from an EMBL/GenBank/DDBJ whole genome shotgun (WGS) entry which is preliminary data.</text>
</comment>
<feature type="domain" description="GyrI-like small molecule binding" evidence="1">
    <location>
        <begin position="20"/>
        <end position="208"/>
    </location>
</feature>
<evidence type="ECO:0000313" key="3">
    <source>
        <dbReference type="Proteomes" id="UP000031189"/>
    </source>
</evidence>
<dbReference type="InterPro" id="IPR011256">
    <property type="entry name" value="Reg_factor_effector_dom_sf"/>
</dbReference>
<dbReference type="AlphaFoldDB" id="A0A0B3W0I6"/>
<dbReference type="OrthoDB" id="4772335at2"/>
<dbReference type="RefSeq" id="WP_039681179.1">
    <property type="nucleotide sequence ID" value="NZ_JAXECK010000015.1"/>
</dbReference>
<reference evidence="2 3" key="1">
    <citation type="submission" date="2014-12" db="EMBL/GenBank/DDBJ databases">
        <title>Draft genome sequence of Terrisporobacter sp. 08-306576, isolated from the blood culture of a bacteremia patient.</title>
        <authorList>
            <person name="Lund L.C."/>
            <person name="Sydenham T.V."/>
            <person name="Hogh S.V."/>
            <person name="Skov M.N."/>
            <person name="Kemp M."/>
            <person name="Justesen U.S."/>
        </authorList>
    </citation>
    <scope>NUCLEOTIDE SEQUENCE [LARGE SCALE GENOMIC DNA]</scope>
    <source>
        <strain evidence="2 3">08-306576</strain>
    </source>
</reference>
<protein>
    <submittedName>
        <fullName evidence="2">Transcriptional regulator</fullName>
    </submittedName>
</protein>
<sequence>MIRKFDFKKEYKNLYSSKQKPTLIDVPPLNYIMIDGNGKPTGENYQNAMQILYSLTYTIKMSKNGSNHIDSYYEYVIPPLEGLWYLENGKLDFNVNKEKWLWTSMIAQPDFVDKDIFNWALHECKNKKPDLDFSKTKFETFYEGLCVQSMHIGSYDDELRTIAKIDKYIEDNNLVNVTSNIRKHHEIYLSDPRRTSPEKLRTILRFPVQKNLL</sequence>
<dbReference type="EMBL" id="JWHR01000147">
    <property type="protein sequence ID" value="KHS55787.1"/>
    <property type="molecule type" value="Genomic_DNA"/>
</dbReference>
<dbReference type="Gene3D" id="3.20.80.10">
    <property type="entry name" value="Regulatory factor, effector binding domain"/>
    <property type="match status" value="1"/>
</dbReference>
<organism evidence="2 3">
    <name type="scientific">Terrisporobacter othiniensis</name>
    <dbReference type="NCBI Taxonomy" id="1577792"/>
    <lineage>
        <taxon>Bacteria</taxon>
        <taxon>Bacillati</taxon>
        <taxon>Bacillota</taxon>
        <taxon>Clostridia</taxon>
        <taxon>Peptostreptococcales</taxon>
        <taxon>Peptostreptococcaceae</taxon>
        <taxon>Terrisporobacter</taxon>
    </lineage>
</organism>
<dbReference type="STRING" id="1577792.QX51_17440"/>
<name>A0A0B3W0I6_9FIRM</name>
<proteinExistence type="predicted"/>
<dbReference type="Proteomes" id="UP000031189">
    <property type="component" value="Unassembled WGS sequence"/>
</dbReference>
<evidence type="ECO:0000259" key="1">
    <source>
        <dbReference type="Pfam" id="PF06445"/>
    </source>
</evidence>
<dbReference type="InterPro" id="IPR008319">
    <property type="entry name" value="GyrI-like_CCH_Lin2189-like"/>
</dbReference>
<accession>A0A0B3W0I6</accession>
<dbReference type="PIRSF" id="PIRSF031644">
    <property type="entry name" value="UCP031644"/>
    <property type="match status" value="1"/>
</dbReference>
<dbReference type="SUPFAM" id="SSF55136">
    <property type="entry name" value="Probable bacterial effector-binding domain"/>
    <property type="match status" value="1"/>
</dbReference>
<keyword evidence="3" id="KW-1185">Reference proteome</keyword>
<evidence type="ECO:0000313" key="2">
    <source>
        <dbReference type="EMBL" id="KHS55787.1"/>
    </source>
</evidence>
<dbReference type="InterPro" id="IPR029442">
    <property type="entry name" value="GyrI-like"/>
</dbReference>
<dbReference type="Pfam" id="PF06445">
    <property type="entry name" value="GyrI-like"/>
    <property type="match status" value="1"/>
</dbReference>
<gene>
    <name evidence="2" type="ORF">QX51_17440</name>
</gene>